<evidence type="ECO:0000256" key="2">
    <source>
        <dbReference type="ARBA" id="ARBA00022448"/>
    </source>
</evidence>
<dbReference type="CDD" id="cd18546">
    <property type="entry name" value="ABC_6TM_Rv0194_D2_like"/>
    <property type="match status" value="1"/>
</dbReference>
<dbReference type="PROSITE" id="PS00211">
    <property type="entry name" value="ABC_TRANSPORTER_1"/>
    <property type="match status" value="1"/>
</dbReference>
<dbReference type="SUPFAM" id="SSF52540">
    <property type="entry name" value="P-loop containing nucleoside triphosphate hydrolases"/>
    <property type="match status" value="2"/>
</dbReference>
<feature type="transmembrane region" description="Helical" evidence="11">
    <location>
        <begin position="62"/>
        <end position="79"/>
    </location>
</feature>
<feature type="transmembrane region" description="Helical" evidence="11">
    <location>
        <begin position="23"/>
        <end position="42"/>
    </location>
</feature>
<dbReference type="EMBL" id="JAAKZW010000035">
    <property type="protein sequence ID" value="NGO76426.1"/>
    <property type="molecule type" value="Genomic_DNA"/>
</dbReference>
<dbReference type="Gene3D" id="3.40.50.300">
    <property type="entry name" value="P-loop containing nucleotide triphosphate hydrolases"/>
    <property type="match status" value="2"/>
</dbReference>
<keyword evidence="4 11" id="KW-0812">Transmembrane</keyword>
<feature type="transmembrane region" description="Helical" evidence="11">
    <location>
        <begin position="656"/>
        <end position="679"/>
    </location>
</feature>
<dbReference type="GO" id="GO:0016887">
    <property type="term" value="F:ATP hydrolysis activity"/>
    <property type="evidence" value="ECO:0007669"/>
    <property type="project" value="InterPro"/>
</dbReference>
<feature type="region of interest" description="Disordered" evidence="10">
    <location>
        <begin position="594"/>
        <end position="641"/>
    </location>
</feature>
<evidence type="ECO:0000256" key="10">
    <source>
        <dbReference type="SAM" id="MobiDB-lite"/>
    </source>
</evidence>
<evidence type="ECO:0000259" key="13">
    <source>
        <dbReference type="PROSITE" id="PS50929"/>
    </source>
</evidence>
<dbReference type="GO" id="GO:0140359">
    <property type="term" value="F:ABC-type transporter activity"/>
    <property type="evidence" value="ECO:0007669"/>
    <property type="project" value="InterPro"/>
</dbReference>
<keyword evidence="5" id="KW-0547">Nucleotide-binding</keyword>
<evidence type="ECO:0000259" key="12">
    <source>
        <dbReference type="PROSITE" id="PS50893"/>
    </source>
</evidence>
<sequence length="1266" mass="133625">MSTGSPHGTGGLRRPLVACRSHPGLLTAVLLSSVFGTGLEAFGPLLTGLAVNDAIAGRTDRVVVLVAVLCALAVVQFGAEFTRRFYAGKLALAVQHDLRTQVFASVQRYDGVKQDSLRTGQVVSRANSDLQQIQVLLGMLPIPVGVTAQFAVAAAAMLWLSAPLALVALTVVPALALLARRSRRRVGPATRQAQAQAATIAEHVEETVTGVRVVKAFGQEQRETDRLARAARALFGRRVRLARIQADSAASMAVLPPAGQVALLALGGWLALRGSIDIGTFLTFAGYLTLLAGPARLFANFTVTAQQARAAAERVYELIDAAPDIVDDPRAPDVPDGPLGVELRDVTFGYAPSDPVLKDFSLTVRPGETVALVGPPASGKSTVSLLLSRFYDPQSGSVLVRSAADVAVGTGGAESGRDLRELRLASLRRAVGTVFEDPFLFSCSVRDNIAHGHPEATDAEVRAAAEAAGAHGFISELSDGYATLLGERGLGLSGGQRQRIALARALLSAPQVLVLDDATSAVDPATEAAIQDALRTVAADRTTVLIAHRRSTLALADRIAVLDAGRLVDIGTEAELADRCPLFAELLAGASGSLDERTRPADASADGTTAELWPNGPTAQEPGEPEKSEDPGLDEKDLRAPDPRLSLGRLLRPVRAALLVGLALLAADSLAAIALPILVRHGLDDGVSRDSAGALTVCVLLAAGAVGLGFLAYRAQARVTRRAGERVLYGLRVRVFAHLQRLGLDFYERERGGQVMTRVVNDIDALSQFLQTGLLTSVASLATLTGAALAMVVVHPPLALAALGLLPLVLAATGVFWRLSSAAYDEARKRIGAVNSSLQENVSGLRTSQSHSHEQGASREFGELSDAYRTARLRAQRYASVYFPSINFAAELSRALVLFVGAHRIADGDLSPGVLAAFLLYLGMFFSPLQQLSLAFDGYQQASVGLRRTMELLRITPSLPERSAEAPLPERLTGAVELDAVAFTYPGAEQPSLHDTTLRIAPGETVALVGTTGAGKSTVVKLLARFYDPDRGSVRVDGHDLRDWAPSGYRQLIGYVPQEAHLFTGTVADNIRYGRPDASDAEVEAAARAAGALEAVAAQPYGFHQPVREGGTSLSAGQRQLIALARAELVDPGLLLLDEATASLDPAAEQSVLDATRRLARKRTTVVVAHRMSTAARADRIVVIDRGRIAEQGGHTELLAAGGHYARMWQHTTGTAPRPDEPGLGDVSHPTDVPEPTDVPRPAGPPHPTDVPQPRDAMTPASESAR</sequence>
<evidence type="ECO:0000313" key="15">
    <source>
        <dbReference type="Proteomes" id="UP000481109"/>
    </source>
</evidence>
<comment type="similarity">
    <text evidence="9">Belongs to the ABC transporter superfamily. Lipid exporter (TC 3.A.1.106) family.</text>
</comment>
<feature type="transmembrane region" description="Helical" evidence="11">
    <location>
        <begin position="249"/>
        <end position="272"/>
    </location>
</feature>
<dbReference type="PROSITE" id="PS50929">
    <property type="entry name" value="ABC_TM1F"/>
    <property type="match status" value="2"/>
</dbReference>
<feature type="transmembrane region" description="Helical" evidence="11">
    <location>
        <begin position="691"/>
        <end position="713"/>
    </location>
</feature>
<evidence type="ECO:0000256" key="7">
    <source>
        <dbReference type="ARBA" id="ARBA00022989"/>
    </source>
</evidence>
<proteinExistence type="inferred from homology"/>
<gene>
    <name evidence="14" type="ORF">G6045_12250</name>
</gene>
<feature type="transmembrane region" description="Helical" evidence="11">
    <location>
        <begin position="774"/>
        <end position="794"/>
    </location>
</feature>
<dbReference type="InterPro" id="IPR039421">
    <property type="entry name" value="Type_1_exporter"/>
</dbReference>
<dbReference type="RefSeq" id="WP_165331923.1">
    <property type="nucleotide sequence ID" value="NZ_JAAKZW010000035.1"/>
</dbReference>
<dbReference type="Proteomes" id="UP000481109">
    <property type="component" value="Unassembled WGS sequence"/>
</dbReference>
<evidence type="ECO:0000256" key="8">
    <source>
        <dbReference type="ARBA" id="ARBA00023136"/>
    </source>
</evidence>
<dbReference type="Gene3D" id="1.20.1560.10">
    <property type="entry name" value="ABC transporter type 1, transmembrane domain"/>
    <property type="match status" value="2"/>
</dbReference>
<accession>A0A6G4XFT6</accession>
<keyword evidence="3" id="KW-1003">Cell membrane</keyword>
<dbReference type="GO" id="GO:0005886">
    <property type="term" value="C:plasma membrane"/>
    <property type="evidence" value="ECO:0007669"/>
    <property type="project" value="UniProtKB-SubCell"/>
</dbReference>
<feature type="compositionally biased region" description="Pro residues" evidence="10">
    <location>
        <begin position="1237"/>
        <end position="1251"/>
    </location>
</feature>
<dbReference type="InterPro" id="IPR017871">
    <property type="entry name" value="ABC_transporter-like_CS"/>
</dbReference>
<dbReference type="InterPro" id="IPR011527">
    <property type="entry name" value="ABC1_TM_dom"/>
</dbReference>
<evidence type="ECO:0000313" key="14">
    <source>
        <dbReference type="EMBL" id="NGO76426.1"/>
    </source>
</evidence>
<reference evidence="14 15" key="1">
    <citation type="submission" date="2020-02" db="EMBL/GenBank/DDBJ databases">
        <title>Whole-genome analyses of novel actinobacteria.</title>
        <authorList>
            <person name="Sahin N."/>
            <person name="Tokatli A."/>
        </authorList>
    </citation>
    <scope>NUCLEOTIDE SEQUENCE [LARGE SCALE GENOMIC DNA]</scope>
    <source>
        <strain evidence="14 15">YC504</strain>
    </source>
</reference>
<feature type="transmembrane region" description="Helical" evidence="11">
    <location>
        <begin position="158"/>
        <end position="179"/>
    </location>
</feature>
<keyword evidence="2" id="KW-0813">Transport</keyword>
<feature type="domain" description="ABC transmembrane type-1" evidence="13">
    <location>
        <begin position="659"/>
        <end position="941"/>
    </location>
</feature>
<feature type="domain" description="ABC transporter" evidence="12">
    <location>
        <begin position="341"/>
        <end position="589"/>
    </location>
</feature>
<dbReference type="FunFam" id="3.40.50.300:FF:000299">
    <property type="entry name" value="ABC transporter ATP-binding protein/permease"/>
    <property type="match status" value="2"/>
</dbReference>
<dbReference type="InterPro" id="IPR003439">
    <property type="entry name" value="ABC_transporter-like_ATP-bd"/>
</dbReference>
<keyword evidence="15" id="KW-1185">Reference proteome</keyword>
<feature type="compositionally biased region" description="Basic and acidic residues" evidence="10">
    <location>
        <begin position="624"/>
        <end position="641"/>
    </location>
</feature>
<evidence type="ECO:0000256" key="1">
    <source>
        <dbReference type="ARBA" id="ARBA00004651"/>
    </source>
</evidence>
<feature type="domain" description="ABC transporter" evidence="12">
    <location>
        <begin position="976"/>
        <end position="1211"/>
    </location>
</feature>
<dbReference type="PANTHER" id="PTHR24221:SF654">
    <property type="entry name" value="ATP-BINDING CASSETTE SUB-FAMILY B MEMBER 6"/>
    <property type="match status" value="1"/>
</dbReference>
<feature type="transmembrane region" description="Helical" evidence="11">
    <location>
        <begin position="278"/>
        <end position="299"/>
    </location>
</feature>
<name>A0A6G4XFT6_9ACTN</name>
<comment type="caution">
    <text evidence="14">The sequence shown here is derived from an EMBL/GenBank/DDBJ whole genome shotgun (WGS) entry which is preliminary data.</text>
</comment>
<dbReference type="GO" id="GO:0005524">
    <property type="term" value="F:ATP binding"/>
    <property type="evidence" value="ECO:0007669"/>
    <property type="project" value="UniProtKB-KW"/>
</dbReference>
<dbReference type="PANTHER" id="PTHR24221">
    <property type="entry name" value="ATP-BINDING CASSETTE SUB-FAMILY B"/>
    <property type="match status" value="1"/>
</dbReference>
<feature type="domain" description="ABC transmembrane type-1" evidence="13">
    <location>
        <begin position="28"/>
        <end position="307"/>
    </location>
</feature>
<dbReference type="PROSITE" id="PS50893">
    <property type="entry name" value="ABC_TRANSPORTER_2"/>
    <property type="match status" value="2"/>
</dbReference>
<evidence type="ECO:0000256" key="3">
    <source>
        <dbReference type="ARBA" id="ARBA00022475"/>
    </source>
</evidence>
<feature type="transmembrane region" description="Helical" evidence="11">
    <location>
        <begin position="800"/>
        <end position="820"/>
    </location>
</feature>
<protein>
    <submittedName>
        <fullName evidence="14">ATP-binding cassette domain-containing protein</fullName>
    </submittedName>
</protein>
<organism evidence="14 15">
    <name type="scientific">Streptomyces mesophilus</name>
    <dbReference type="NCBI Taxonomy" id="1775132"/>
    <lineage>
        <taxon>Bacteria</taxon>
        <taxon>Bacillati</taxon>
        <taxon>Actinomycetota</taxon>
        <taxon>Actinomycetes</taxon>
        <taxon>Kitasatosporales</taxon>
        <taxon>Streptomycetaceae</taxon>
        <taxon>Streptomyces</taxon>
    </lineage>
</organism>
<keyword evidence="8 11" id="KW-0472">Membrane</keyword>
<dbReference type="SUPFAM" id="SSF90123">
    <property type="entry name" value="ABC transporter transmembrane region"/>
    <property type="match status" value="2"/>
</dbReference>
<dbReference type="Pfam" id="PF00664">
    <property type="entry name" value="ABC_membrane"/>
    <property type="match status" value="2"/>
</dbReference>
<dbReference type="InterPro" id="IPR027417">
    <property type="entry name" value="P-loop_NTPase"/>
</dbReference>
<feature type="region of interest" description="Disordered" evidence="10">
    <location>
        <begin position="1212"/>
        <end position="1266"/>
    </location>
</feature>
<keyword evidence="7 11" id="KW-1133">Transmembrane helix</keyword>
<evidence type="ECO:0000256" key="5">
    <source>
        <dbReference type="ARBA" id="ARBA00022741"/>
    </source>
</evidence>
<dbReference type="SMART" id="SM00382">
    <property type="entry name" value="AAA"/>
    <property type="match status" value="2"/>
</dbReference>
<feature type="transmembrane region" description="Helical" evidence="11">
    <location>
        <begin position="914"/>
        <end position="939"/>
    </location>
</feature>
<evidence type="ECO:0000256" key="4">
    <source>
        <dbReference type="ARBA" id="ARBA00022692"/>
    </source>
</evidence>
<evidence type="ECO:0000256" key="11">
    <source>
        <dbReference type="SAM" id="Phobius"/>
    </source>
</evidence>
<keyword evidence="6 14" id="KW-0067">ATP-binding</keyword>
<dbReference type="InterPro" id="IPR036640">
    <property type="entry name" value="ABC1_TM_sf"/>
</dbReference>
<dbReference type="InterPro" id="IPR003593">
    <property type="entry name" value="AAA+_ATPase"/>
</dbReference>
<evidence type="ECO:0000256" key="9">
    <source>
        <dbReference type="ARBA" id="ARBA00061644"/>
    </source>
</evidence>
<dbReference type="AlphaFoldDB" id="A0A6G4XFT6"/>
<comment type="subcellular location">
    <subcellularLocation>
        <location evidence="1">Cell membrane</location>
        <topology evidence="1">Multi-pass membrane protein</topology>
    </subcellularLocation>
</comment>
<evidence type="ECO:0000256" key="6">
    <source>
        <dbReference type="ARBA" id="ARBA00022840"/>
    </source>
</evidence>
<dbReference type="Pfam" id="PF00005">
    <property type="entry name" value="ABC_tran"/>
    <property type="match status" value="2"/>
</dbReference>